<name>A0A7K1SC90_9BACT</name>
<protein>
    <submittedName>
        <fullName evidence="2">Fasciclin domain-containing protein</fullName>
    </submittedName>
</protein>
<dbReference type="PROSITE" id="PS50213">
    <property type="entry name" value="FAS1"/>
    <property type="match status" value="2"/>
</dbReference>
<dbReference type="InterPro" id="IPR000782">
    <property type="entry name" value="FAS1_domain"/>
</dbReference>
<dbReference type="EMBL" id="WPIN01000005">
    <property type="protein sequence ID" value="MVM31419.1"/>
    <property type="molecule type" value="Genomic_DNA"/>
</dbReference>
<reference evidence="2 3" key="1">
    <citation type="submission" date="2019-12" db="EMBL/GenBank/DDBJ databases">
        <title>Spirosoma sp. HMF4905 genome sequencing and assembly.</title>
        <authorList>
            <person name="Kang H."/>
            <person name="Cha I."/>
            <person name="Kim H."/>
            <person name="Joh K."/>
        </authorList>
    </citation>
    <scope>NUCLEOTIDE SEQUENCE [LARGE SCALE GENOMIC DNA]</scope>
    <source>
        <strain evidence="2 3">HMF4905</strain>
    </source>
</reference>
<dbReference type="Gene3D" id="2.30.180.10">
    <property type="entry name" value="FAS1 domain"/>
    <property type="match status" value="2"/>
</dbReference>
<dbReference type="RefSeq" id="WP_157586060.1">
    <property type="nucleotide sequence ID" value="NZ_WPIN01000005.1"/>
</dbReference>
<dbReference type="Proteomes" id="UP000436006">
    <property type="component" value="Unassembled WGS sequence"/>
</dbReference>
<accession>A0A7K1SC90</accession>
<dbReference type="SMART" id="SM00554">
    <property type="entry name" value="FAS1"/>
    <property type="match status" value="2"/>
</dbReference>
<sequence>MFIHQYTSAGRSWGLLLALFTALTLSFSACKKQEDNPPTLSTISEIINTGSKFTLLKAALVRAGLDGTLSQPGTYTVFAPTDDAFKLFGYADAAAINAAPVDVLKAVLQYHVLGTQLMSSAIPVAVNTAQQTLLANAVLYTSKVTSTSSTSATSTTLSVNGAHVLQADGQASNGVIYAIDRVLLPPIFGNVAATIQSIPILLPTASFKLLQSAVTKAGVGSILIGTGPITIFAPTDAAFTAVGYDSATIAKAPAGLLTNLLSYHVLNSRTYTPLITNGSSLTTLQGGTITAGISTTALTVTGRGNANTPSNITGPDITATNGVVHIIDRLLVP</sequence>
<dbReference type="InterPro" id="IPR036378">
    <property type="entry name" value="FAS1_dom_sf"/>
</dbReference>
<feature type="domain" description="FAS1" evidence="1">
    <location>
        <begin position="194"/>
        <end position="331"/>
    </location>
</feature>
<evidence type="ECO:0000313" key="2">
    <source>
        <dbReference type="EMBL" id="MVM31419.1"/>
    </source>
</evidence>
<evidence type="ECO:0000259" key="1">
    <source>
        <dbReference type="PROSITE" id="PS50213"/>
    </source>
</evidence>
<evidence type="ECO:0000313" key="3">
    <source>
        <dbReference type="Proteomes" id="UP000436006"/>
    </source>
</evidence>
<dbReference type="InterPro" id="IPR050904">
    <property type="entry name" value="Adhesion/Biosynth-related"/>
</dbReference>
<organism evidence="2 3">
    <name type="scientific">Spirosoma arboris</name>
    <dbReference type="NCBI Taxonomy" id="2682092"/>
    <lineage>
        <taxon>Bacteria</taxon>
        <taxon>Pseudomonadati</taxon>
        <taxon>Bacteroidota</taxon>
        <taxon>Cytophagia</taxon>
        <taxon>Cytophagales</taxon>
        <taxon>Cytophagaceae</taxon>
        <taxon>Spirosoma</taxon>
    </lineage>
</organism>
<dbReference type="PANTHER" id="PTHR10900">
    <property type="entry name" value="PERIOSTIN-RELATED"/>
    <property type="match status" value="1"/>
</dbReference>
<feature type="domain" description="FAS1" evidence="1">
    <location>
        <begin position="40"/>
        <end position="183"/>
    </location>
</feature>
<dbReference type="GO" id="GO:0005615">
    <property type="term" value="C:extracellular space"/>
    <property type="evidence" value="ECO:0007669"/>
    <property type="project" value="TreeGrafter"/>
</dbReference>
<dbReference type="SUPFAM" id="SSF82153">
    <property type="entry name" value="FAS1 domain"/>
    <property type="match status" value="2"/>
</dbReference>
<dbReference type="FunFam" id="2.30.180.10:FF:000032">
    <property type="entry name" value="Fasciclin domain-containing protein, putative"/>
    <property type="match status" value="1"/>
</dbReference>
<keyword evidence="3" id="KW-1185">Reference proteome</keyword>
<comment type="caution">
    <text evidence="2">The sequence shown here is derived from an EMBL/GenBank/DDBJ whole genome shotgun (WGS) entry which is preliminary data.</text>
</comment>
<dbReference type="AlphaFoldDB" id="A0A7K1SC90"/>
<dbReference type="PANTHER" id="PTHR10900:SF77">
    <property type="entry name" value="FI19380P1"/>
    <property type="match status" value="1"/>
</dbReference>
<proteinExistence type="predicted"/>
<dbReference type="Pfam" id="PF02469">
    <property type="entry name" value="Fasciclin"/>
    <property type="match status" value="2"/>
</dbReference>
<gene>
    <name evidence="2" type="ORF">GO755_15345</name>
</gene>